<organism evidence="2 3">
    <name type="scientific">Isoptericola hypogeus</name>
    <dbReference type="NCBI Taxonomy" id="300179"/>
    <lineage>
        <taxon>Bacteria</taxon>
        <taxon>Bacillati</taxon>
        <taxon>Actinomycetota</taxon>
        <taxon>Actinomycetes</taxon>
        <taxon>Micrococcales</taxon>
        <taxon>Promicromonosporaceae</taxon>
        <taxon>Isoptericola</taxon>
    </lineage>
</organism>
<comment type="caution">
    <text evidence="2">The sequence shown here is derived from an EMBL/GenBank/DDBJ whole genome shotgun (WGS) entry which is preliminary data.</text>
</comment>
<keyword evidence="3" id="KW-1185">Reference proteome</keyword>
<evidence type="ECO:0000313" key="2">
    <source>
        <dbReference type="EMBL" id="GAA1740717.1"/>
    </source>
</evidence>
<accession>A0ABP4VZW5</accession>
<dbReference type="RefSeq" id="WP_344250685.1">
    <property type="nucleotide sequence ID" value="NZ_BAAAPM010000010.1"/>
</dbReference>
<proteinExistence type="predicted"/>
<feature type="compositionally biased region" description="Basic and acidic residues" evidence="1">
    <location>
        <begin position="9"/>
        <end position="21"/>
    </location>
</feature>
<protein>
    <recommendedName>
        <fullName evidence="4">BrnT family toxin</fullName>
    </recommendedName>
</protein>
<dbReference type="EMBL" id="BAAAPM010000010">
    <property type="protein sequence ID" value="GAA1740717.1"/>
    <property type="molecule type" value="Genomic_DNA"/>
</dbReference>
<name>A0ABP4VZW5_9MICO</name>
<evidence type="ECO:0000313" key="3">
    <source>
        <dbReference type="Proteomes" id="UP001501138"/>
    </source>
</evidence>
<evidence type="ECO:0000256" key="1">
    <source>
        <dbReference type="SAM" id="MobiDB-lite"/>
    </source>
</evidence>
<feature type="region of interest" description="Disordered" evidence="1">
    <location>
        <begin position="1"/>
        <end position="26"/>
    </location>
</feature>
<dbReference type="Proteomes" id="UP001501138">
    <property type="component" value="Unassembled WGS sequence"/>
</dbReference>
<evidence type="ECO:0008006" key="4">
    <source>
        <dbReference type="Google" id="ProtNLM"/>
    </source>
</evidence>
<reference evidence="3" key="1">
    <citation type="journal article" date="2019" name="Int. J. Syst. Evol. Microbiol.">
        <title>The Global Catalogue of Microorganisms (GCM) 10K type strain sequencing project: providing services to taxonomists for standard genome sequencing and annotation.</title>
        <authorList>
            <consortium name="The Broad Institute Genomics Platform"/>
            <consortium name="The Broad Institute Genome Sequencing Center for Infectious Disease"/>
            <person name="Wu L."/>
            <person name="Ma J."/>
        </authorList>
    </citation>
    <scope>NUCLEOTIDE SEQUENCE [LARGE SCALE GENOMIC DNA]</scope>
    <source>
        <strain evidence="3">JCM 15589</strain>
    </source>
</reference>
<sequence>MFETADWSQRADHMWDGHGVRPAEANEALRDPNRVVIDPDYNSRSGDGVRIVGFCASRGEVLTVLVHKPTGYGINGWPSNSKDCRIYREGGTP</sequence>
<gene>
    <name evidence="2" type="ORF">GCM10009809_40320</name>
</gene>